<protein>
    <submittedName>
        <fullName evidence="2">Glycosyltransferase family 4 protein</fullName>
    </submittedName>
</protein>
<accession>A0ABS1IVJ7</accession>
<name>A0ABS1IVJ7_9GAMM</name>
<dbReference type="PANTHER" id="PTHR12526">
    <property type="entry name" value="GLYCOSYLTRANSFERASE"/>
    <property type="match status" value="1"/>
</dbReference>
<dbReference type="Proteomes" id="UP001296921">
    <property type="component" value="Unassembled WGS sequence"/>
</dbReference>
<dbReference type="PANTHER" id="PTHR12526:SF630">
    <property type="entry name" value="GLYCOSYLTRANSFERASE"/>
    <property type="match status" value="1"/>
</dbReference>
<evidence type="ECO:0000313" key="2">
    <source>
        <dbReference type="EMBL" id="MBK5145712.1"/>
    </source>
</evidence>
<sequence>MNGKRSLINKILFITSSLQRGGPTNQLYELVSSNIFRESFNVEILSLSPLDINSSRSNDFKQLGLPVYSLNDNSHNYFVLKNKLYQFITENDYHTVISQGIRADISISLVHKKLSSKIYSILHNYIGPDYRYTYGYKSSLMTFLHVRALKKMNVICVSESVGHYVKHQYHLNTIAIRNGVSPSVPKIKSSHIDGDKIKLVYVGVLNDRKGVRELIDSFIKIERQDVELSIVGSGPLSDSLIYSDRRVIFYGQRNDIADILANSDIFVSNSKFEGLPMAVLEALSVGIPCLLSKIPPHQEVISLSKAFGSICDFNDTPAFSHLINESLGIHPDAIIDDFNRNLSSDVMAEQYKKILIS</sequence>
<proteinExistence type="predicted"/>
<dbReference type="InterPro" id="IPR001296">
    <property type="entry name" value="Glyco_trans_1"/>
</dbReference>
<reference evidence="2 3" key="1">
    <citation type="submission" date="2020-11" db="EMBL/GenBank/DDBJ databases">
        <title>Insectihabitans protaetiae gen. nov. sp. nov. and Insectihabitans allomyrinae sp. nov., isolated from larvae of Protaetia brevitarsis seulensis and Allomyrina dichotoma, respectively.</title>
        <authorList>
            <person name="Lee S.D."/>
            <person name="Byeon Y.-S."/>
            <person name="Kim S.-M."/>
            <person name="Yang H.L."/>
            <person name="Kim I.S."/>
        </authorList>
    </citation>
    <scope>NUCLEOTIDE SEQUENCE [LARGE SCALE GENOMIC DNA]</scope>
    <source>
        <strain evidence="2 3">BWR-B9</strain>
    </source>
</reference>
<dbReference type="Pfam" id="PF00534">
    <property type="entry name" value="Glycos_transf_1"/>
    <property type="match status" value="1"/>
</dbReference>
<evidence type="ECO:0000313" key="3">
    <source>
        <dbReference type="Proteomes" id="UP001296921"/>
    </source>
</evidence>
<comment type="caution">
    <text evidence="2">The sequence shown here is derived from an EMBL/GenBank/DDBJ whole genome shotgun (WGS) entry which is preliminary data.</text>
</comment>
<feature type="domain" description="Glycosyl transferase family 1" evidence="1">
    <location>
        <begin position="188"/>
        <end position="326"/>
    </location>
</feature>
<keyword evidence="3" id="KW-1185">Reference proteome</keyword>
<organism evidence="2 3">
    <name type="scientific">Limnobaculum allomyrinae</name>
    <dbReference type="NCBI Taxonomy" id="2791986"/>
    <lineage>
        <taxon>Bacteria</taxon>
        <taxon>Pseudomonadati</taxon>
        <taxon>Pseudomonadota</taxon>
        <taxon>Gammaproteobacteria</taxon>
        <taxon>Enterobacterales</taxon>
        <taxon>Budviciaceae</taxon>
        <taxon>Limnobaculum</taxon>
    </lineage>
</organism>
<gene>
    <name evidence="2" type="ORF">I2494_18730</name>
</gene>
<dbReference type="RefSeq" id="WP_218468512.1">
    <property type="nucleotide sequence ID" value="NZ_JADRCR010000014.1"/>
</dbReference>
<dbReference type="EMBL" id="JADRCR010000014">
    <property type="protein sequence ID" value="MBK5145712.1"/>
    <property type="molecule type" value="Genomic_DNA"/>
</dbReference>
<evidence type="ECO:0000259" key="1">
    <source>
        <dbReference type="Pfam" id="PF00534"/>
    </source>
</evidence>
<dbReference type="CDD" id="cd03801">
    <property type="entry name" value="GT4_PimA-like"/>
    <property type="match status" value="1"/>
</dbReference>